<accession>A0AA41Q841</accession>
<dbReference type="Proteomes" id="UP001165378">
    <property type="component" value="Unassembled WGS sequence"/>
</dbReference>
<gene>
    <name evidence="1" type="ORF">LZ495_39885</name>
</gene>
<sequence>MAIPVVTFANGIAALQGAAAGTPAAALATAYAGQLNALAGWPGGAPSIQQVHQHGLAEPKAHYVGGAATPRRPCGR</sequence>
<proteinExistence type="predicted"/>
<keyword evidence="2" id="KW-1185">Reference proteome</keyword>
<evidence type="ECO:0000313" key="1">
    <source>
        <dbReference type="EMBL" id="MCF2533350.1"/>
    </source>
</evidence>
<reference evidence="1" key="1">
    <citation type="submission" date="2022-01" db="EMBL/GenBank/DDBJ databases">
        <title>Genome-Based Taxonomic Classification of the Phylum Actinobacteria.</title>
        <authorList>
            <person name="Gao Y."/>
        </authorList>
    </citation>
    <scope>NUCLEOTIDE SEQUENCE</scope>
    <source>
        <strain evidence="1">KLBMP 8922</strain>
    </source>
</reference>
<dbReference type="AlphaFoldDB" id="A0AA41Q841"/>
<name>A0AA41Q841_9ACTN</name>
<dbReference type="RefSeq" id="WP_235058125.1">
    <property type="nucleotide sequence ID" value="NZ_JAKFHA010000048.1"/>
</dbReference>
<comment type="caution">
    <text evidence="1">The sequence shown here is derived from an EMBL/GenBank/DDBJ whole genome shotgun (WGS) entry which is preliminary data.</text>
</comment>
<dbReference type="EMBL" id="JAKFHA010000048">
    <property type="protein sequence ID" value="MCF2533350.1"/>
    <property type="molecule type" value="Genomic_DNA"/>
</dbReference>
<protein>
    <submittedName>
        <fullName evidence="1">Uncharacterized protein</fullName>
    </submittedName>
</protein>
<organism evidence="1 2">
    <name type="scientific">Yinghuangia soli</name>
    <dbReference type="NCBI Taxonomy" id="2908204"/>
    <lineage>
        <taxon>Bacteria</taxon>
        <taxon>Bacillati</taxon>
        <taxon>Actinomycetota</taxon>
        <taxon>Actinomycetes</taxon>
        <taxon>Kitasatosporales</taxon>
        <taxon>Streptomycetaceae</taxon>
        <taxon>Yinghuangia</taxon>
    </lineage>
</organism>
<evidence type="ECO:0000313" key="2">
    <source>
        <dbReference type="Proteomes" id="UP001165378"/>
    </source>
</evidence>